<reference evidence="1" key="1">
    <citation type="submission" date="2023-05" db="EMBL/GenBank/DDBJ databases">
        <authorList>
            <person name="Zhang X."/>
        </authorList>
    </citation>
    <scope>NUCLEOTIDE SEQUENCE</scope>
    <source>
        <strain evidence="1">BD1B2-1</strain>
    </source>
</reference>
<proteinExistence type="predicted"/>
<dbReference type="RefSeq" id="WP_314518223.1">
    <property type="nucleotide sequence ID" value="NZ_JASJOU010000018.1"/>
</dbReference>
<sequence>MYQLSVRMQAQSISILHEITPFLSFNIKPHRAYQDFLLWMFTMDVLSNETTCVGIQLSKP</sequence>
<dbReference type="Proteomes" id="UP001232063">
    <property type="component" value="Unassembled WGS sequence"/>
</dbReference>
<organism evidence="1 2">
    <name type="scientific">Xanthocytophaga agilis</name>
    <dbReference type="NCBI Taxonomy" id="3048010"/>
    <lineage>
        <taxon>Bacteria</taxon>
        <taxon>Pseudomonadati</taxon>
        <taxon>Bacteroidota</taxon>
        <taxon>Cytophagia</taxon>
        <taxon>Cytophagales</taxon>
        <taxon>Rhodocytophagaceae</taxon>
        <taxon>Xanthocytophaga</taxon>
    </lineage>
</organism>
<evidence type="ECO:0000313" key="1">
    <source>
        <dbReference type="EMBL" id="MDJ1505799.1"/>
    </source>
</evidence>
<protein>
    <submittedName>
        <fullName evidence="1">Uncharacterized protein</fullName>
    </submittedName>
</protein>
<evidence type="ECO:0000313" key="2">
    <source>
        <dbReference type="Proteomes" id="UP001232063"/>
    </source>
</evidence>
<comment type="caution">
    <text evidence="1">The sequence shown here is derived from an EMBL/GenBank/DDBJ whole genome shotgun (WGS) entry which is preliminary data.</text>
</comment>
<keyword evidence="2" id="KW-1185">Reference proteome</keyword>
<dbReference type="EMBL" id="JASJOU010000018">
    <property type="protein sequence ID" value="MDJ1505799.1"/>
    <property type="molecule type" value="Genomic_DNA"/>
</dbReference>
<dbReference type="AlphaFoldDB" id="A0AAE3R8Q6"/>
<name>A0AAE3R8Q6_9BACT</name>
<accession>A0AAE3R8Q6</accession>
<gene>
    <name evidence="1" type="ORF">QNI22_34400</name>
</gene>